<reference evidence="2" key="1">
    <citation type="submission" date="2008-03" db="EMBL/GenBank/DDBJ databases">
        <title>Complete sequence of chromosome of Beijerinckia indica subsp. indica ATCC 9039.</title>
        <authorList>
            <consortium name="US DOE Joint Genome Institute"/>
            <person name="Copeland A."/>
            <person name="Lucas S."/>
            <person name="Lapidus A."/>
            <person name="Glavina del Rio T."/>
            <person name="Dalin E."/>
            <person name="Tice H."/>
            <person name="Bruce D."/>
            <person name="Goodwin L."/>
            <person name="Pitluck S."/>
            <person name="LaButti K."/>
            <person name="Schmutz J."/>
            <person name="Larimer F."/>
            <person name="Land M."/>
            <person name="Hauser L."/>
            <person name="Kyrpides N."/>
            <person name="Mikhailova N."/>
            <person name="Dunfield P.F."/>
            <person name="Dedysh S.N."/>
            <person name="Liesack W."/>
            <person name="Saw J.H."/>
            <person name="Alam M."/>
            <person name="Chen Y."/>
            <person name="Murrell J.C."/>
            <person name="Richardson P."/>
        </authorList>
    </citation>
    <scope>NUCLEOTIDE SEQUENCE [LARGE SCALE GENOMIC DNA]</scope>
    <source>
        <strain evidence="2">ATCC 9039 / DSM 1715 / NCIMB 8712</strain>
    </source>
</reference>
<accession>B2IJB8</accession>
<proteinExistence type="predicted"/>
<reference evidence="1 2" key="2">
    <citation type="journal article" date="2010" name="J. Bacteriol.">
        <title>Complete genome sequence of Beijerinckia indica subsp. indica.</title>
        <authorList>
            <person name="Tamas I."/>
            <person name="Dedysh S.N."/>
            <person name="Liesack W."/>
            <person name="Stott M.B."/>
            <person name="Alam M."/>
            <person name="Murrell J.C."/>
            <person name="Dunfield P.F."/>
        </authorList>
    </citation>
    <scope>NUCLEOTIDE SEQUENCE [LARGE SCALE GENOMIC DNA]</scope>
    <source>
        <strain evidence="2">ATCC 9039 / DSM 1715 / NCIMB 8712</strain>
    </source>
</reference>
<dbReference type="AlphaFoldDB" id="B2IJB8"/>
<evidence type="ECO:0000313" key="1">
    <source>
        <dbReference type="EMBL" id="ACB96236.1"/>
    </source>
</evidence>
<organism evidence="1 2">
    <name type="scientific">Beijerinckia indica subsp. indica (strain ATCC 9039 / DSM 1715 / NCIMB 8712)</name>
    <dbReference type="NCBI Taxonomy" id="395963"/>
    <lineage>
        <taxon>Bacteria</taxon>
        <taxon>Pseudomonadati</taxon>
        <taxon>Pseudomonadota</taxon>
        <taxon>Alphaproteobacteria</taxon>
        <taxon>Hyphomicrobiales</taxon>
        <taxon>Beijerinckiaceae</taxon>
        <taxon>Beijerinckia</taxon>
    </lineage>
</organism>
<dbReference type="HOGENOM" id="CLU_2354136_0_0_5"/>
<name>B2IJB8_BEII9</name>
<keyword evidence="2" id="KW-1185">Reference proteome</keyword>
<protein>
    <submittedName>
        <fullName evidence="1">Uncharacterized protein</fullName>
    </submittedName>
</protein>
<evidence type="ECO:0000313" key="2">
    <source>
        <dbReference type="Proteomes" id="UP000001695"/>
    </source>
</evidence>
<dbReference type="KEGG" id="bid:Bind_2661"/>
<gene>
    <name evidence="1" type="ordered locus">Bind_2661</name>
</gene>
<dbReference type="EMBL" id="CP001016">
    <property type="protein sequence ID" value="ACB96236.1"/>
    <property type="molecule type" value="Genomic_DNA"/>
</dbReference>
<sequence length="96" mass="10966">MSQRLYYSQPTQSYDEYLARLAWADAERVLDQTRDELVAASVQVDETMHDPETLSSDGFQDLLIALDDADVAFKAASARSWDVWVCLHRISHIHLP</sequence>
<dbReference type="Proteomes" id="UP000001695">
    <property type="component" value="Chromosome"/>
</dbReference>